<dbReference type="EMBL" id="NFZS01000001">
    <property type="protein sequence ID" value="RAO77612.1"/>
    <property type="molecule type" value="Genomic_DNA"/>
</dbReference>
<dbReference type="Pfam" id="PF00082">
    <property type="entry name" value="Peptidase_S8"/>
    <property type="match status" value="1"/>
</dbReference>
<protein>
    <submittedName>
        <fullName evidence="8">Serine protease</fullName>
    </submittedName>
</protein>
<dbReference type="InterPro" id="IPR000209">
    <property type="entry name" value="Peptidase_S8/S53_dom"/>
</dbReference>
<proteinExistence type="inferred from homology"/>
<dbReference type="SUPFAM" id="SSF52743">
    <property type="entry name" value="Subtilisin-like"/>
    <property type="match status" value="1"/>
</dbReference>
<comment type="caution">
    <text evidence="8">The sequence shown here is derived from an EMBL/GenBank/DDBJ whole genome shotgun (WGS) entry which is preliminary data.</text>
</comment>
<name>A0A328PA85_9GAMM</name>
<dbReference type="InterPro" id="IPR023827">
    <property type="entry name" value="Peptidase_S8_Asp-AS"/>
</dbReference>
<dbReference type="PROSITE" id="PS00137">
    <property type="entry name" value="SUBTILASE_HIS"/>
    <property type="match status" value="1"/>
</dbReference>
<feature type="active site" description="Charge relay system" evidence="5">
    <location>
        <position position="192"/>
    </location>
</feature>
<dbReference type="PRINTS" id="PR00723">
    <property type="entry name" value="SUBTILISIN"/>
</dbReference>
<dbReference type="Gene3D" id="3.40.50.200">
    <property type="entry name" value="Peptidase S8/S53 domain"/>
    <property type="match status" value="1"/>
</dbReference>
<dbReference type="RefSeq" id="WP_111981743.1">
    <property type="nucleotide sequence ID" value="NZ_NFZS01000001.1"/>
</dbReference>
<dbReference type="PROSITE" id="PS51257">
    <property type="entry name" value="PROKAR_LIPOPROTEIN"/>
    <property type="match status" value="1"/>
</dbReference>
<dbReference type="Proteomes" id="UP000248926">
    <property type="component" value="Unassembled WGS sequence"/>
</dbReference>
<keyword evidence="2 5" id="KW-0645">Protease</keyword>
<keyword evidence="6" id="KW-0732">Signal</keyword>
<keyword evidence="9" id="KW-1185">Reference proteome</keyword>
<evidence type="ECO:0000256" key="2">
    <source>
        <dbReference type="ARBA" id="ARBA00022670"/>
    </source>
</evidence>
<dbReference type="InterPro" id="IPR022398">
    <property type="entry name" value="Peptidase_S8_His-AS"/>
</dbReference>
<dbReference type="PANTHER" id="PTHR43806:SF11">
    <property type="entry name" value="CEREVISIN-RELATED"/>
    <property type="match status" value="1"/>
</dbReference>
<feature type="chain" id="PRO_5016445751" evidence="6">
    <location>
        <begin position="19"/>
        <end position="434"/>
    </location>
</feature>
<comment type="similarity">
    <text evidence="1 5">Belongs to the peptidase S8 family.</text>
</comment>
<dbReference type="AlphaFoldDB" id="A0A328PA85"/>
<evidence type="ECO:0000256" key="1">
    <source>
        <dbReference type="ARBA" id="ARBA00011073"/>
    </source>
</evidence>
<dbReference type="PANTHER" id="PTHR43806">
    <property type="entry name" value="PEPTIDASE S8"/>
    <property type="match status" value="1"/>
</dbReference>
<evidence type="ECO:0000256" key="3">
    <source>
        <dbReference type="ARBA" id="ARBA00022801"/>
    </source>
</evidence>
<dbReference type="InterPro" id="IPR050131">
    <property type="entry name" value="Peptidase_S8_subtilisin-like"/>
</dbReference>
<feature type="signal peptide" evidence="6">
    <location>
        <begin position="1"/>
        <end position="18"/>
    </location>
</feature>
<feature type="active site" description="Charge relay system" evidence="5">
    <location>
        <position position="225"/>
    </location>
</feature>
<evidence type="ECO:0000256" key="4">
    <source>
        <dbReference type="ARBA" id="ARBA00022825"/>
    </source>
</evidence>
<organism evidence="8 9">
    <name type="scientific">Dyella jiangningensis</name>
    <dbReference type="NCBI Taxonomy" id="1379159"/>
    <lineage>
        <taxon>Bacteria</taxon>
        <taxon>Pseudomonadati</taxon>
        <taxon>Pseudomonadota</taxon>
        <taxon>Gammaproteobacteria</taxon>
        <taxon>Lysobacterales</taxon>
        <taxon>Rhodanobacteraceae</taxon>
        <taxon>Dyella</taxon>
    </lineage>
</organism>
<dbReference type="PROSITE" id="PS00136">
    <property type="entry name" value="SUBTILASE_ASP"/>
    <property type="match status" value="1"/>
</dbReference>
<dbReference type="InterPro" id="IPR015500">
    <property type="entry name" value="Peptidase_S8_subtilisin-rel"/>
</dbReference>
<evidence type="ECO:0000256" key="5">
    <source>
        <dbReference type="PROSITE-ProRule" id="PRU01240"/>
    </source>
</evidence>
<keyword evidence="4 5" id="KW-0720">Serine protease</keyword>
<evidence type="ECO:0000259" key="7">
    <source>
        <dbReference type="Pfam" id="PF00082"/>
    </source>
</evidence>
<evidence type="ECO:0000256" key="6">
    <source>
        <dbReference type="SAM" id="SignalP"/>
    </source>
</evidence>
<evidence type="ECO:0000313" key="8">
    <source>
        <dbReference type="EMBL" id="RAO77612.1"/>
    </source>
</evidence>
<feature type="domain" description="Peptidase S8/S53" evidence="7">
    <location>
        <begin position="183"/>
        <end position="411"/>
    </location>
</feature>
<reference evidence="8 9" key="1">
    <citation type="journal article" date="2018" name="Genet. Mol. Biol.">
        <title>The genome sequence of Dyella jiangningensis FCAV SCS01 from a lignocellulose-decomposing microbial consortium metagenome reveals potential for biotechnological applications.</title>
        <authorList>
            <person name="Desiderato J.G."/>
            <person name="Alvarenga D.O."/>
            <person name="Constancio M.T.L."/>
            <person name="Alves L.M.C."/>
            <person name="Varani A.M."/>
        </authorList>
    </citation>
    <scope>NUCLEOTIDE SEQUENCE [LARGE SCALE GENOMIC DNA]</scope>
    <source>
        <strain evidence="8 9">FCAV SCS01</strain>
    </source>
</reference>
<dbReference type="GO" id="GO:0006508">
    <property type="term" value="P:proteolysis"/>
    <property type="evidence" value="ECO:0007669"/>
    <property type="project" value="UniProtKB-KW"/>
</dbReference>
<keyword evidence="3 5" id="KW-0378">Hydrolase</keyword>
<accession>A0A328PA85</accession>
<feature type="active site" description="Charge relay system" evidence="5">
    <location>
        <position position="375"/>
    </location>
</feature>
<gene>
    <name evidence="8" type="ORF">CA260_07020</name>
</gene>
<dbReference type="GO" id="GO:0004252">
    <property type="term" value="F:serine-type endopeptidase activity"/>
    <property type="evidence" value="ECO:0007669"/>
    <property type="project" value="UniProtKB-UniRule"/>
</dbReference>
<dbReference type="OrthoDB" id="9790784at2"/>
<evidence type="ECO:0000313" key="9">
    <source>
        <dbReference type="Proteomes" id="UP000248926"/>
    </source>
</evidence>
<dbReference type="PROSITE" id="PS51892">
    <property type="entry name" value="SUBTILASE"/>
    <property type="match status" value="1"/>
</dbReference>
<sequence>MKHGVPACLLIVALAALAACTPPRPTMPDSGDAAQGPIANVQAMDTSRDIVLAVANPLDPPATHAGSSLLGYTPAGTYGAGQRAVSTLAALKQSYGIREITGWPIKSLDLYCIVLEPPPGMTREALLDTLSRDNRVQLAQPLQDYAVYGDTAQAAHQYNDPYANLQRGFVETDAALAHNVTRGDGVHVAVVDTGVDMMHPDIQGSVVRARNLVDVDVAAFNADSHGTEVAGIISAIGDNHQGIVGIAPKAMLDVYKACWYLPASGSGAHCNSFTLAKALAAVIDTDARIVNLSLGGPADPLLNRLLGELLRQGRIVIAAMPPEGNNGGFPNDAPGVIVVRASGPSPAPPGVLSAPGNDILTTQPGGGYDFTTGSSMAAAHVSGIVALLLAIAPRLDASAVHDLLLRSSKTTQGKLQVDAAAAVAALRTQHPASP</sequence>
<dbReference type="InterPro" id="IPR036852">
    <property type="entry name" value="Peptidase_S8/S53_dom_sf"/>
</dbReference>